<dbReference type="AlphaFoldDB" id="A0A1G1XRI0"/>
<dbReference type="EMBL" id="MHHZ01000011">
    <property type="protein sequence ID" value="OGY41937.1"/>
    <property type="molecule type" value="Genomic_DNA"/>
</dbReference>
<evidence type="ECO:0000313" key="2">
    <source>
        <dbReference type="EMBL" id="OGY41937.1"/>
    </source>
</evidence>
<comment type="caution">
    <text evidence="2">The sequence shown here is derived from an EMBL/GenBank/DDBJ whole genome shotgun (WGS) entry which is preliminary data.</text>
</comment>
<evidence type="ECO:0000313" key="3">
    <source>
        <dbReference type="Proteomes" id="UP000176498"/>
    </source>
</evidence>
<dbReference type="Proteomes" id="UP000176498">
    <property type="component" value="Unassembled WGS sequence"/>
</dbReference>
<protein>
    <submittedName>
        <fullName evidence="2">Uncharacterized protein</fullName>
    </submittedName>
</protein>
<evidence type="ECO:0000256" key="1">
    <source>
        <dbReference type="SAM" id="Phobius"/>
    </source>
</evidence>
<proteinExistence type="predicted"/>
<feature type="transmembrane region" description="Helical" evidence="1">
    <location>
        <begin position="6"/>
        <end position="29"/>
    </location>
</feature>
<reference evidence="2 3" key="1">
    <citation type="journal article" date="2016" name="Nat. Commun.">
        <title>Thousands of microbial genomes shed light on interconnected biogeochemical processes in an aquifer system.</title>
        <authorList>
            <person name="Anantharaman K."/>
            <person name="Brown C.T."/>
            <person name="Hug L.A."/>
            <person name="Sharon I."/>
            <person name="Castelle C.J."/>
            <person name="Probst A.J."/>
            <person name="Thomas B.C."/>
            <person name="Singh A."/>
            <person name="Wilkins M.J."/>
            <person name="Karaoz U."/>
            <person name="Brodie E.L."/>
            <person name="Williams K.H."/>
            <person name="Hubbard S.S."/>
            <person name="Banfield J.F."/>
        </authorList>
    </citation>
    <scope>NUCLEOTIDE SEQUENCE [LARGE SCALE GENOMIC DNA]</scope>
</reference>
<gene>
    <name evidence="2" type="ORF">A2Y82_05085</name>
</gene>
<organism evidence="2 3">
    <name type="scientific">Candidatus Buchananbacteria bacterium RBG_13_36_9</name>
    <dbReference type="NCBI Taxonomy" id="1797530"/>
    <lineage>
        <taxon>Bacteria</taxon>
        <taxon>Candidatus Buchananiibacteriota</taxon>
    </lineage>
</organism>
<keyword evidence="1" id="KW-0812">Transmembrane</keyword>
<keyword evidence="1" id="KW-1133">Transmembrane helix</keyword>
<keyword evidence="1" id="KW-0472">Membrane</keyword>
<name>A0A1G1XRI0_9BACT</name>
<accession>A0A1G1XRI0</accession>
<sequence length="174" mass="19180">MGKFSLLTKLALIAVAVSVVDIFLFIAIFQPNYKIKLNGQENPDTSNINPSVENANRINSELPLNVQINATANKSIYSSYEQVILNIELSSSQNLNDVLVEAKGITSRLNRNYFNQNKSVDLQKQSVQKITFSQTLPSCNSCSGLSAGKYTITITASYQSEILATKNINLTIKQ</sequence>